<reference evidence="1" key="1">
    <citation type="journal article" date="2012" name="Nature">
        <title>The oyster genome reveals stress adaptation and complexity of shell formation.</title>
        <authorList>
            <person name="Zhang G."/>
            <person name="Fang X."/>
            <person name="Guo X."/>
            <person name="Li L."/>
            <person name="Luo R."/>
            <person name="Xu F."/>
            <person name="Yang P."/>
            <person name="Zhang L."/>
            <person name="Wang X."/>
            <person name="Qi H."/>
            <person name="Xiong Z."/>
            <person name="Que H."/>
            <person name="Xie Y."/>
            <person name="Holland P.W."/>
            <person name="Paps J."/>
            <person name="Zhu Y."/>
            <person name="Wu F."/>
            <person name="Chen Y."/>
            <person name="Wang J."/>
            <person name="Peng C."/>
            <person name="Meng J."/>
            <person name="Yang L."/>
            <person name="Liu J."/>
            <person name="Wen B."/>
            <person name="Zhang N."/>
            <person name="Huang Z."/>
            <person name="Zhu Q."/>
            <person name="Feng Y."/>
            <person name="Mount A."/>
            <person name="Hedgecock D."/>
            <person name="Xu Z."/>
            <person name="Liu Y."/>
            <person name="Domazet-Loso T."/>
            <person name="Du Y."/>
            <person name="Sun X."/>
            <person name="Zhang S."/>
            <person name="Liu B."/>
            <person name="Cheng P."/>
            <person name="Jiang X."/>
            <person name="Li J."/>
            <person name="Fan D."/>
            <person name="Wang W."/>
            <person name="Fu W."/>
            <person name="Wang T."/>
            <person name="Wang B."/>
            <person name="Zhang J."/>
            <person name="Peng Z."/>
            <person name="Li Y."/>
            <person name="Li N."/>
            <person name="Wang J."/>
            <person name="Chen M."/>
            <person name="He Y."/>
            <person name="Tan F."/>
            <person name="Song X."/>
            <person name="Zheng Q."/>
            <person name="Huang R."/>
            <person name="Yang H."/>
            <person name="Du X."/>
            <person name="Chen L."/>
            <person name="Yang M."/>
            <person name="Gaffney P.M."/>
            <person name="Wang S."/>
            <person name="Luo L."/>
            <person name="She Z."/>
            <person name="Ming Y."/>
            <person name="Huang W."/>
            <person name="Zhang S."/>
            <person name="Huang B."/>
            <person name="Zhang Y."/>
            <person name="Qu T."/>
            <person name="Ni P."/>
            <person name="Miao G."/>
            <person name="Wang J."/>
            <person name="Wang Q."/>
            <person name="Steinberg C.E."/>
            <person name="Wang H."/>
            <person name="Li N."/>
            <person name="Qian L."/>
            <person name="Zhang G."/>
            <person name="Li Y."/>
            <person name="Yang H."/>
            <person name="Liu X."/>
            <person name="Wang J."/>
            <person name="Yin Y."/>
            <person name="Wang J."/>
        </authorList>
    </citation>
    <scope>NUCLEOTIDE SEQUENCE [LARGE SCALE GENOMIC DNA]</scope>
    <source>
        <strain evidence="1">05x7-T-G4-1.051#20</strain>
    </source>
</reference>
<dbReference type="InParanoid" id="K1PNR2"/>
<dbReference type="EMBL" id="JH817776">
    <property type="protein sequence ID" value="EKC25697.1"/>
    <property type="molecule type" value="Genomic_DNA"/>
</dbReference>
<gene>
    <name evidence="1" type="ORF">CGI_10000521</name>
</gene>
<name>K1PNR2_MAGGI</name>
<protein>
    <submittedName>
        <fullName evidence="1">Uncharacterized protein</fullName>
    </submittedName>
</protein>
<evidence type="ECO:0000313" key="1">
    <source>
        <dbReference type="EMBL" id="EKC25697.1"/>
    </source>
</evidence>
<proteinExistence type="predicted"/>
<organism evidence="1">
    <name type="scientific">Magallana gigas</name>
    <name type="common">Pacific oyster</name>
    <name type="synonym">Crassostrea gigas</name>
    <dbReference type="NCBI Taxonomy" id="29159"/>
    <lineage>
        <taxon>Eukaryota</taxon>
        <taxon>Metazoa</taxon>
        <taxon>Spiralia</taxon>
        <taxon>Lophotrochozoa</taxon>
        <taxon>Mollusca</taxon>
        <taxon>Bivalvia</taxon>
        <taxon>Autobranchia</taxon>
        <taxon>Pteriomorphia</taxon>
        <taxon>Ostreida</taxon>
        <taxon>Ostreoidea</taxon>
        <taxon>Ostreidae</taxon>
        <taxon>Magallana</taxon>
    </lineage>
</organism>
<dbReference type="HOGENOM" id="CLU_1760554_0_0_1"/>
<dbReference type="AlphaFoldDB" id="K1PNR2"/>
<sequence>MFSSQETKESCHRGTIGSANNFSCSGRKTKEREGWETVQPSMFRARVEEMCPSTWECCFCGKETMHIIHCPDCGPTAHYCEECCTQIHSVVLFHKPCVWKMELAVVLQLEGCLSLKSFCDAIIQSQNGFPVMVRPDEGCKDTDMADIA</sequence>
<accession>K1PNR2</accession>